<dbReference type="PANTHER" id="PTHR12039:SF0">
    <property type="entry name" value="NICOTINAMIDE-NUCLEOTIDE ADENYLYLTRANSFERASE"/>
    <property type="match status" value="1"/>
</dbReference>
<accession>A0A0N4ZTR3</accession>
<name>A0A0N4ZTR3_PARTI</name>
<keyword evidence="4 7" id="KW-0547">Nucleotide-binding</keyword>
<dbReference type="SUPFAM" id="SSF52374">
    <property type="entry name" value="Nucleotidylyl transferase"/>
    <property type="match status" value="1"/>
</dbReference>
<dbReference type="UniPathway" id="UPA00253">
    <property type="reaction ID" value="UER00600"/>
</dbReference>
<dbReference type="STRING" id="131310.A0A0N4ZTR3"/>
<keyword evidence="3 7" id="KW-0548">Nucleotidyltransferase</keyword>
<evidence type="ECO:0000256" key="2">
    <source>
        <dbReference type="ARBA" id="ARBA00022679"/>
    </source>
</evidence>
<proteinExistence type="inferred from homology"/>
<evidence type="ECO:0000256" key="7">
    <source>
        <dbReference type="RuleBase" id="RU362021"/>
    </source>
</evidence>
<comment type="catalytic activity">
    <reaction evidence="7">
        <text>nicotinate beta-D-ribonucleotide + ATP + H(+) = deamido-NAD(+) + diphosphate</text>
        <dbReference type="Rhea" id="RHEA:22860"/>
        <dbReference type="ChEBI" id="CHEBI:15378"/>
        <dbReference type="ChEBI" id="CHEBI:30616"/>
        <dbReference type="ChEBI" id="CHEBI:33019"/>
        <dbReference type="ChEBI" id="CHEBI:57502"/>
        <dbReference type="ChEBI" id="CHEBI:58437"/>
        <dbReference type="EC" id="2.7.7.18"/>
    </reaction>
</comment>
<dbReference type="InterPro" id="IPR004821">
    <property type="entry name" value="Cyt_trans-like"/>
</dbReference>
<dbReference type="InterPro" id="IPR014729">
    <property type="entry name" value="Rossmann-like_a/b/a_fold"/>
</dbReference>
<dbReference type="GO" id="GO:0009435">
    <property type="term" value="P:NAD+ biosynthetic process"/>
    <property type="evidence" value="ECO:0007669"/>
    <property type="project" value="UniProtKB-UniPathway"/>
</dbReference>
<comment type="catalytic activity">
    <reaction evidence="7">
        <text>beta-nicotinamide D-ribonucleotide + ATP + H(+) = diphosphate + NAD(+)</text>
        <dbReference type="Rhea" id="RHEA:21360"/>
        <dbReference type="ChEBI" id="CHEBI:14649"/>
        <dbReference type="ChEBI" id="CHEBI:15378"/>
        <dbReference type="ChEBI" id="CHEBI:30616"/>
        <dbReference type="ChEBI" id="CHEBI:33019"/>
        <dbReference type="ChEBI" id="CHEBI:57540"/>
        <dbReference type="EC" id="2.7.7.1"/>
    </reaction>
</comment>
<dbReference type="Gene3D" id="3.40.50.620">
    <property type="entry name" value="HUPs"/>
    <property type="match status" value="1"/>
</dbReference>
<keyword evidence="9" id="KW-1185">Reference proteome</keyword>
<evidence type="ECO:0000313" key="9">
    <source>
        <dbReference type="Proteomes" id="UP000038045"/>
    </source>
</evidence>
<keyword evidence="1 7" id="KW-0662">Pyridine nucleotide biosynthesis</keyword>
<dbReference type="WBParaSite" id="PTRK_0001189100.1">
    <property type="protein sequence ID" value="PTRK_0001189100.1"/>
    <property type="gene ID" value="PTRK_0001189100"/>
</dbReference>
<dbReference type="Pfam" id="PF01467">
    <property type="entry name" value="CTP_transf_like"/>
    <property type="match status" value="1"/>
</dbReference>
<keyword evidence="6 7" id="KW-0520">NAD</keyword>
<dbReference type="EC" id="2.7.7.18" evidence="7"/>
<dbReference type="GO" id="GO:0000309">
    <property type="term" value="F:nicotinamide-nucleotide adenylyltransferase activity"/>
    <property type="evidence" value="ECO:0007669"/>
    <property type="project" value="UniProtKB-EC"/>
</dbReference>
<keyword evidence="2 7" id="KW-0808">Transferase</keyword>
<dbReference type="AlphaFoldDB" id="A0A0N4ZTR3"/>
<dbReference type="NCBIfam" id="TIGR00482">
    <property type="entry name" value="nicotinate (nicotinamide) nucleotide adenylyltransferase"/>
    <property type="match status" value="1"/>
</dbReference>
<comment type="similarity">
    <text evidence="7">Belongs to the eukaryotic NMN adenylyltransferase family.</text>
</comment>
<evidence type="ECO:0000259" key="8">
    <source>
        <dbReference type="Pfam" id="PF01467"/>
    </source>
</evidence>
<dbReference type="InterPro" id="IPR005248">
    <property type="entry name" value="NadD/NMNAT"/>
</dbReference>
<evidence type="ECO:0000313" key="10">
    <source>
        <dbReference type="WBParaSite" id="PTRK_0001189100.1"/>
    </source>
</evidence>
<dbReference type="GO" id="GO:0005524">
    <property type="term" value="F:ATP binding"/>
    <property type="evidence" value="ECO:0007669"/>
    <property type="project" value="UniProtKB-KW"/>
</dbReference>
<evidence type="ECO:0000256" key="1">
    <source>
        <dbReference type="ARBA" id="ARBA00022642"/>
    </source>
</evidence>
<organism evidence="9 10">
    <name type="scientific">Parastrongyloides trichosuri</name>
    <name type="common">Possum-specific nematode worm</name>
    <dbReference type="NCBI Taxonomy" id="131310"/>
    <lineage>
        <taxon>Eukaryota</taxon>
        <taxon>Metazoa</taxon>
        <taxon>Ecdysozoa</taxon>
        <taxon>Nematoda</taxon>
        <taxon>Chromadorea</taxon>
        <taxon>Rhabditida</taxon>
        <taxon>Tylenchina</taxon>
        <taxon>Panagrolaimomorpha</taxon>
        <taxon>Strongyloidoidea</taxon>
        <taxon>Strongyloididae</taxon>
        <taxon>Parastrongyloides</taxon>
    </lineage>
</organism>
<dbReference type="Proteomes" id="UP000038045">
    <property type="component" value="Unplaced"/>
</dbReference>
<evidence type="ECO:0000256" key="5">
    <source>
        <dbReference type="ARBA" id="ARBA00022840"/>
    </source>
</evidence>
<evidence type="ECO:0000256" key="3">
    <source>
        <dbReference type="ARBA" id="ARBA00022695"/>
    </source>
</evidence>
<dbReference type="NCBIfam" id="TIGR00125">
    <property type="entry name" value="cyt_tran_rel"/>
    <property type="match status" value="1"/>
</dbReference>
<sequence length="223" mass="25768">MITKDSKIILLACGTYNPLTIGHLRMMESAKDNIERMTCGKVIHGFLSPVSDSYKKKGMIPSEHRIEMLRLGVKNSDWLKIHTWEAERDCWSRTIEVVNRIKEEYNHINNLIVSLVMGGDVLDSFQVIKDDGEPLWDRNDIEYFASNGLICQVRPNSNVEETIKKLNLEKYVNNNLYTFTDVICPNDISSTKVRYGLKNNISVKYAIPDDVLNYIMENKLYQE</sequence>
<dbReference type="GO" id="GO:0004515">
    <property type="term" value="F:nicotinate-nucleotide adenylyltransferase activity"/>
    <property type="evidence" value="ECO:0007669"/>
    <property type="project" value="UniProtKB-EC"/>
</dbReference>
<evidence type="ECO:0000256" key="6">
    <source>
        <dbReference type="ARBA" id="ARBA00023027"/>
    </source>
</evidence>
<dbReference type="EC" id="2.7.7.1" evidence="7"/>
<reference evidence="10" key="1">
    <citation type="submission" date="2017-02" db="UniProtKB">
        <authorList>
            <consortium name="WormBaseParasite"/>
        </authorList>
    </citation>
    <scope>IDENTIFICATION</scope>
</reference>
<keyword evidence="5 7" id="KW-0067">ATP-binding</keyword>
<dbReference type="InterPro" id="IPR051182">
    <property type="entry name" value="Euk_NMN_adenylyltrnsfrase"/>
</dbReference>
<feature type="domain" description="Cytidyltransferase-like" evidence="8">
    <location>
        <begin position="11"/>
        <end position="194"/>
    </location>
</feature>
<protein>
    <recommendedName>
        <fullName evidence="7">Nicotinamide-nucleotide adenylyltransferase</fullName>
        <ecNumber evidence="7">2.7.7.1</ecNumber>
        <ecNumber evidence="7">2.7.7.18</ecNumber>
    </recommendedName>
</protein>
<dbReference type="PANTHER" id="PTHR12039">
    <property type="entry name" value="NICOTINAMIDE MONONUCLEOTIDE ADENYLYLTRANSFERASE"/>
    <property type="match status" value="1"/>
</dbReference>
<evidence type="ECO:0000256" key="4">
    <source>
        <dbReference type="ARBA" id="ARBA00022741"/>
    </source>
</evidence>
<comment type="pathway">
    <text evidence="7">Cofactor biosynthesis; NAD(+) biosynthesis; NAD(+) from nicotinamide D-ribonucleotide: step 1/1.</text>
</comment>